<dbReference type="InterPro" id="IPR036188">
    <property type="entry name" value="FAD/NAD-bd_sf"/>
</dbReference>
<dbReference type="PANTHER" id="PTHR43014:SF4">
    <property type="entry name" value="PYRIDINE NUCLEOTIDE-DISULFIDE OXIDOREDUCTASE RCLA-RELATED"/>
    <property type="match status" value="1"/>
</dbReference>
<dbReference type="InterPro" id="IPR012999">
    <property type="entry name" value="Pyr_OxRdtase_I_AS"/>
</dbReference>
<dbReference type="PRINTS" id="PR00411">
    <property type="entry name" value="PNDRDTASEI"/>
</dbReference>
<keyword evidence="11 16" id="KW-0560">Oxidoreductase</keyword>
<dbReference type="PROSITE" id="PS00076">
    <property type="entry name" value="PYRIDINE_REDOX_1"/>
    <property type="match status" value="1"/>
</dbReference>
<keyword evidence="10" id="KW-0476">Mercury</keyword>
<dbReference type="GO" id="GO:0018836">
    <property type="term" value="F:alkylmercury lyase activity"/>
    <property type="evidence" value="ECO:0007669"/>
    <property type="project" value="InterPro"/>
</dbReference>
<evidence type="ECO:0000256" key="9">
    <source>
        <dbReference type="ARBA" id="ARBA00022857"/>
    </source>
</evidence>
<organism evidence="19 20">
    <name type="scientific">Vineibacter terrae</name>
    <dbReference type="NCBI Taxonomy" id="2586908"/>
    <lineage>
        <taxon>Bacteria</taxon>
        <taxon>Pseudomonadati</taxon>
        <taxon>Pseudomonadota</taxon>
        <taxon>Alphaproteobacteria</taxon>
        <taxon>Hyphomicrobiales</taxon>
        <taxon>Vineibacter</taxon>
    </lineage>
</organism>
<evidence type="ECO:0000256" key="14">
    <source>
        <dbReference type="ARBA" id="ARBA00031725"/>
    </source>
</evidence>
<feature type="domain" description="Pyridine nucleotide-disulphide oxidoreductase dimerisation" evidence="17">
    <location>
        <begin position="635"/>
        <end position="741"/>
    </location>
</feature>
<evidence type="ECO:0000256" key="2">
    <source>
        <dbReference type="ARBA" id="ARBA00007532"/>
    </source>
</evidence>
<dbReference type="InterPro" id="IPR004099">
    <property type="entry name" value="Pyr_nucl-diS_OxRdtase_dimer"/>
</dbReference>
<keyword evidence="12" id="KW-1015">Disulfide bond</keyword>
<dbReference type="InterPro" id="IPR053717">
    <property type="entry name" value="MerB_lyase_sf"/>
</dbReference>
<dbReference type="GO" id="GO:0016668">
    <property type="term" value="F:oxidoreductase activity, acting on a sulfur group of donors, NAD(P) as acceptor"/>
    <property type="evidence" value="ECO:0007669"/>
    <property type="project" value="InterPro"/>
</dbReference>
<dbReference type="Gene3D" id="3.30.390.30">
    <property type="match status" value="1"/>
</dbReference>
<dbReference type="PRINTS" id="PR00368">
    <property type="entry name" value="FADPNR"/>
</dbReference>
<evidence type="ECO:0000256" key="16">
    <source>
        <dbReference type="RuleBase" id="RU003691"/>
    </source>
</evidence>
<keyword evidence="19" id="KW-0456">Lyase</keyword>
<comment type="caution">
    <text evidence="19">The sequence shown here is derived from an EMBL/GenBank/DDBJ whole genome shotgun (WGS) entry which is preliminary data.</text>
</comment>
<keyword evidence="7 16" id="KW-0285">Flavoprotein</keyword>
<dbReference type="GO" id="GO:0050660">
    <property type="term" value="F:flavin adenine dinucleotide binding"/>
    <property type="evidence" value="ECO:0007669"/>
    <property type="project" value="InterPro"/>
</dbReference>
<keyword evidence="8 16" id="KW-0274">FAD</keyword>
<dbReference type="Gene3D" id="3.50.50.60">
    <property type="entry name" value="FAD/NAD(P)-binding domain"/>
    <property type="match status" value="2"/>
</dbReference>
<evidence type="ECO:0000256" key="7">
    <source>
        <dbReference type="ARBA" id="ARBA00022630"/>
    </source>
</evidence>
<dbReference type="GO" id="GO:0003955">
    <property type="term" value="F:NAD(P)H dehydrogenase (quinone) activity"/>
    <property type="evidence" value="ECO:0007669"/>
    <property type="project" value="TreeGrafter"/>
</dbReference>
<evidence type="ECO:0000256" key="8">
    <source>
        <dbReference type="ARBA" id="ARBA00022827"/>
    </source>
</evidence>
<dbReference type="PANTHER" id="PTHR43014">
    <property type="entry name" value="MERCURIC REDUCTASE"/>
    <property type="match status" value="1"/>
</dbReference>
<dbReference type="EMBL" id="VDUZ01000033">
    <property type="protein sequence ID" value="TXL72401.1"/>
    <property type="molecule type" value="Genomic_DNA"/>
</dbReference>
<sequence length="759" mass="79410">MNDCCASSSSQVTASASATLPSYRVRPGVTFPDWSVVTSLRAKDALLAMNDVLRIMAGPNRAADHWNGGDRLVDRVRVALLMLYAEAGRAPTRSAIAKRAGLSETAVQPQLEELHRRDLVVLDGDRIVGAYPFTDRDADHQVTLGGRVVNAMCAVDALGIGAMTDRDIAIASRCRHCGTPIRIATRNQGRALAQIEPATTVMWQSVRYDGGCAASSLCATTAFFCSDDHLSAWRRERSAGEPGFRLSIEEGLEAGRALFGPSLAGLGMRPRPSTGSTSKVASLADRPLRTNGRNGGAYDLAVIGAGSAGFSASIAAVDQGAQVALIGSGTIGGTCVNIGCVPSKTLIRAAETLHNARVAARFAGITAEAELTDWRGTVRQKDALVAELRQAKYADLLPAYNGIAYHEGAARLVNGGVEVNGARIPVGKIIIATGARPAVPAIPGIETVPYLTSTTALDLEELPRSLLVIGGGYIGAELAQMFARAGVKVTLVCRSRLLPEAEPEIGAALTGYFEEERIAVVSGIAYRAIRKTEDGVSLTATRNGQDIAINADRVLITTGRTPNIEGLGLAEHDIAISAKGGIIVDDRMRTTRSGIYAAGDVTGRDQFVYMAAYGAKLAAKNALNGNSLRYDNSAMPAIVFTDPQVASVGLTETAARAAGHAVCVSIVGLDQVPRALAARDTRGLIKLVADTGSGRLLGAHILAPEGADSIQTATIAIRQGLTVDDLADTIFPYLTTVEGLKLTALAFGKDVTKLSCCAG</sequence>
<evidence type="ECO:0000256" key="13">
    <source>
        <dbReference type="ARBA" id="ARBA00023284"/>
    </source>
</evidence>
<comment type="subunit">
    <text evidence="3">Homodimer.</text>
</comment>
<dbReference type="OrthoDB" id="9764616at2"/>
<dbReference type="SUPFAM" id="SSF51905">
    <property type="entry name" value="FAD/NAD(P)-binding domain"/>
    <property type="match status" value="1"/>
</dbReference>
<evidence type="ECO:0000313" key="20">
    <source>
        <dbReference type="Proteomes" id="UP000321638"/>
    </source>
</evidence>
<comment type="catalytic activity">
    <reaction evidence="15">
        <text>Hg + NADP(+) + H(+) = Hg(2+) + NADPH</text>
        <dbReference type="Rhea" id="RHEA:23856"/>
        <dbReference type="ChEBI" id="CHEBI:15378"/>
        <dbReference type="ChEBI" id="CHEBI:16170"/>
        <dbReference type="ChEBI" id="CHEBI:16793"/>
        <dbReference type="ChEBI" id="CHEBI:57783"/>
        <dbReference type="ChEBI" id="CHEBI:58349"/>
        <dbReference type="EC" id="1.16.1.1"/>
    </reaction>
</comment>
<dbReference type="InterPro" id="IPR016156">
    <property type="entry name" value="FAD/NAD-linked_Rdtase_dimer_sf"/>
</dbReference>
<dbReference type="NCBIfam" id="TIGR02053">
    <property type="entry name" value="MerA"/>
    <property type="match status" value="1"/>
</dbReference>
<dbReference type="GO" id="GO:0050661">
    <property type="term" value="F:NADP binding"/>
    <property type="evidence" value="ECO:0007669"/>
    <property type="project" value="InterPro"/>
</dbReference>
<gene>
    <name evidence="19" type="primary">merBA</name>
    <name evidence="19" type="ORF">FHP25_25495</name>
</gene>
<evidence type="ECO:0000256" key="5">
    <source>
        <dbReference type="ARBA" id="ARBA00014791"/>
    </source>
</evidence>
<evidence type="ECO:0000259" key="18">
    <source>
        <dbReference type="Pfam" id="PF07992"/>
    </source>
</evidence>
<dbReference type="Pfam" id="PF03243">
    <property type="entry name" value="MerB"/>
    <property type="match status" value="1"/>
</dbReference>
<dbReference type="Gene3D" id="3.30.450.410">
    <property type="match status" value="1"/>
</dbReference>
<name>A0A5C8PGH5_9HYPH</name>
<evidence type="ECO:0000256" key="11">
    <source>
        <dbReference type="ARBA" id="ARBA00023002"/>
    </source>
</evidence>
<dbReference type="AlphaFoldDB" id="A0A5C8PGH5"/>
<evidence type="ECO:0000256" key="12">
    <source>
        <dbReference type="ARBA" id="ARBA00023157"/>
    </source>
</evidence>
<evidence type="ECO:0000256" key="10">
    <source>
        <dbReference type="ARBA" id="ARBA00022914"/>
    </source>
</evidence>
<dbReference type="SUPFAM" id="SSF55424">
    <property type="entry name" value="FAD/NAD-linked reductases, dimerisation (C-terminal) domain"/>
    <property type="match status" value="1"/>
</dbReference>
<keyword evidence="20" id="KW-1185">Reference proteome</keyword>
<dbReference type="EC" id="1.16.1.1" evidence="4"/>
<comment type="cofactor">
    <cofactor evidence="1">
        <name>FAD</name>
        <dbReference type="ChEBI" id="CHEBI:57692"/>
    </cofactor>
</comment>
<keyword evidence="13 16" id="KW-0676">Redox-active center</keyword>
<evidence type="ECO:0000256" key="1">
    <source>
        <dbReference type="ARBA" id="ARBA00001974"/>
    </source>
</evidence>
<proteinExistence type="inferred from homology"/>
<dbReference type="FunFam" id="3.30.390.30:FF:000001">
    <property type="entry name" value="Dihydrolipoyl dehydrogenase"/>
    <property type="match status" value="1"/>
</dbReference>
<accession>A0A5C8PGH5</accession>
<keyword evidence="9" id="KW-0521">NADP</keyword>
<keyword evidence="6" id="KW-0475">Mercuric resistance</keyword>
<dbReference type="InterPro" id="IPR021179">
    <property type="entry name" value="Mercury_reductase_MerA"/>
</dbReference>
<evidence type="ECO:0000256" key="15">
    <source>
        <dbReference type="ARBA" id="ARBA00048984"/>
    </source>
</evidence>
<reference evidence="19 20" key="1">
    <citation type="submission" date="2019-06" db="EMBL/GenBank/DDBJ databases">
        <title>New taxonomy in bacterial strain CC-CFT640, isolated from vineyard.</title>
        <authorList>
            <person name="Lin S.-Y."/>
            <person name="Tsai C.-F."/>
            <person name="Young C.-C."/>
        </authorList>
    </citation>
    <scope>NUCLEOTIDE SEQUENCE [LARGE SCALE GENOMIC DNA]</scope>
    <source>
        <strain evidence="19 20">CC-CFT640</strain>
    </source>
</reference>
<evidence type="ECO:0000259" key="17">
    <source>
        <dbReference type="Pfam" id="PF02852"/>
    </source>
</evidence>
<evidence type="ECO:0000256" key="4">
    <source>
        <dbReference type="ARBA" id="ARBA00012661"/>
    </source>
</evidence>
<dbReference type="GO" id="GO:0016152">
    <property type="term" value="F:mercury (II) reductase (NADP+) activity"/>
    <property type="evidence" value="ECO:0007669"/>
    <property type="project" value="UniProtKB-EC"/>
</dbReference>
<evidence type="ECO:0000313" key="19">
    <source>
        <dbReference type="EMBL" id="TXL72401.1"/>
    </source>
</evidence>
<feature type="domain" description="FAD/NAD(P)-binding" evidence="18">
    <location>
        <begin position="298"/>
        <end position="611"/>
    </location>
</feature>
<dbReference type="GO" id="GO:0050787">
    <property type="term" value="P:detoxification of mercury ion"/>
    <property type="evidence" value="ECO:0007669"/>
    <property type="project" value="InterPro"/>
</dbReference>
<dbReference type="SUPFAM" id="SSF160387">
    <property type="entry name" value="NosL/MerB-like"/>
    <property type="match status" value="1"/>
</dbReference>
<dbReference type="Pfam" id="PF02852">
    <property type="entry name" value="Pyr_redox_dim"/>
    <property type="match status" value="1"/>
</dbReference>
<dbReference type="InterPro" id="IPR023753">
    <property type="entry name" value="FAD/NAD-binding_dom"/>
</dbReference>
<evidence type="ECO:0000256" key="6">
    <source>
        <dbReference type="ARBA" id="ARBA00022466"/>
    </source>
</evidence>
<protein>
    <recommendedName>
        <fullName evidence="5">Mercuric reductase</fullName>
        <ecNumber evidence="4">1.16.1.1</ecNumber>
    </recommendedName>
    <alternativeName>
        <fullName evidence="14">Hg(II) reductase</fullName>
    </alternativeName>
</protein>
<evidence type="ECO:0000256" key="3">
    <source>
        <dbReference type="ARBA" id="ARBA00011738"/>
    </source>
</evidence>
<dbReference type="InterPro" id="IPR004927">
    <property type="entry name" value="MerB"/>
</dbReference>
<comment type="similarity">
    <text evidence="2 16">Belongs to the class-I pyridine nucleotide-disulfide oxidoreductase family.</text>
</comment>
<dbReference type="GO" id="GO:0045340">
    <property type="term" value="F:mercury ion binding"/>
    <property type="evidence" value="ECO:0007669"/>
    <property type="project" value="InterPro"/>
</dbReference>
<dbReference type="Pfam" id="PF07992">
    <property type="entry name" value="Pyr_redox_2"/>
    <property type="match status" value="1"/>
</dbReference>
<dbReference type="Proteomes" id="UP000321638">
    <property type="component" value="Unassembled WGS sequence"/>
</dbReference>
<dbReference type="RefSeq" id="WP_147849812.1">
    <property type="nucleotide sequence ID" value="NZ_VDUZ01000033.1"/>
</dbReference>